<sequence>MADHRSDVNWAPLSEEMRTGTPKRETQWAMKARPLGEGGRVGKRDGFWPSRESVHDSEMCVASGWGQRSHDIDVDVVETPIWRVEVLQWCPNVALDFGGLARDAGLGPDTDLFAQTVP</sequence>
<evidence type="ECO:0000256" key="1">
    <source>
        <dbReference type="SAM" id="MobiDB-lite"/>
    </source>
</evidence>
<accession>A0A085MUI2</accession>
<reference evidence="2" key="1">
    <citation type="journal article" date="2014" name="Nat. Genet.">
        <title>Genome and transcriptome of the porcine whipworm Trichuris suis.</title>
        <authorList>
            <person name="Jex A.R."/>
            <person name="Nejsum P."/>
            <person name="Schwarz E.M."/>
            <person name="Hu L."/>
            <person name="Young N.D."/>
            <person name="Hall R.S."/>
            <person name="Korhonen P.K."/>
            <person name="Liao S."/>
            <person name="Thamsborg S."/>
            <person name="Xia J."/>
            <person name="Xu P."/>
            <person name="Wang S."/>
            <person name="Scheerlinck J.P."/>
            <person name="Hofmann A."/>
            <person name="Sternberg P.W."/>
            <person name="Wang J."/>
            <person name="Gasser R.B."/>
        </authorList>
    </citation>
    <scope>NUCLEOTIDE SEQUENCE [LARGE SCALE GENOMIC DNA]</scope>
    <source>
        <strain evidence="2">DCEP-RM93F</strain>
    </source>
</reference>
<protein>
    <submittedName>
        <fullName evidence="2">Uncharacterized protein</fullName>
    </submittedName>
</protein>
<dbReference type="Proteomes" id="UP000030758">
    <property type="component" value="Unassembled WGS sequence"/>
</dbReference>
<dbReference type="EMBL" id="KL367644">
    <property type="protein sequence ID" value="KFD60878.1"/>
    <property type="molecule type" value="Genomic_DNA"/>
</dbReference>
<organism evidence="2">
    <name type="scientific">Trichuris suis</name>
    <name type="common">pig whipworm</name>
    <dbReference type="NCBI Taxonomy" id="68888"/>
    <lineage>
        <taxon>Eukaryota</taxon>
        <taxon>Metazoa</taxon>
        <taxon>Ecdysozoa</taxon>
        <taxon>Nematoda</taxon>
        <taxon>Enoplea</taxon>
        <taxon>Dorylaimia</taxon>
        <taxon>Trichinellida</taxon>
        <taxon>Trichuridae</taxon>
        <taxon>Trichuris</taxon>
    </lineage>
</organism>
<gene>
    <name evidence="2" type="ORF">M514_26939</name>
</gene>
<proteinExistence type="predicted"/>
<dbReference type="AlphaFoldDB" id="A0A085MUI2"/>
<feature type="compositionally biased region" description="Basic and acidic residues" evidence="1">
    <location>
        <begin position="15"/>
        <end position="25"/>
    </location>
</feature>
<evidence type="ECO:0000313" key="2">
    <source>
        <dbReference type="EMBL" id="KFD60878.1"/>
    </source>
</evidence>
<feature type="region of interest" description="Disordered" evidence="1">
    <location>
        <begin position="1"/>
        <end position="25"/>
    </location>
</feature>
<name>A0A085MUI2_9BILA</name>